<dbReference type="PANTHER" id="PTHR35145:SF1">
    <property type="entry name" value="CYTOPLASMIC PROTEIN"/>
    <property type="match status" value="1"/>
</dbReference>
<dbReference type="Proteomes" id="UP000478546">
    <property type="component" value="Unassembled WGS sequence"/>
</dbReference>
<organism evidence="1 2">
    <name type="scientific">Pontibacter fetidus</name>
    <dbReference type="NCBI Taxonomy" id="2700082"/>
    <lineage>
        <taxon>Bacteria</taxon>
        <taxon>Pseudomonadati</taxon>
        <taxon>Bacteroidota</taxon>
        <taxon>Cytophagia</taxon>
        <taxon>Cytophagales</taxon>
        <taxon>Hymenobacteraceae</taxon>
        <taxon>Pontibacter</taxon>
    </lineage>
</organism>
<evidence type="ECO:0000313" key="2">
    <source>
        <dbReference type="Proteomes" id="UP000478546"/>
    </source>
</evidence>
<comment type="caution">
    <text evidence="1">The sequence shown here is derived from an EMBL/GenBank/DDBJ whole genome shotgun (WGS) entry which is preliminary data.</text>
</comment>
<dbReference type="AlphaFoldDB" id="A0A6B2GUK5"/>
<dbReference type="PANTHER" id="PTHR35145">
    <property type="entry name" value="CYTOPLASMIC PROTEIN-RELATED"/>
    <property type="match status" value="1"/>
</dbReference>
<name>A0A6B2GUK5_9BACT</name>
<evidence type="ECO:0000313" key="1">
    <source>
        <dbReference type="EMBL" id="NDK54505.1"/>
    </source>
</evidence>
<reference evidence="1 2" key="1">
    <citation type="submission" date="2020-01" db="EMBL/GenBank/DDBJ databases">
        <authorList>
            <person name="Kim M.K."/>
        </authorList>
    </citation>
    <scope>NUCLEOTIDE SEQUENCE [LARGE SCALE GENOMIC DNA]</scope>
    <source>
        <strain evidence="1 2">BT213</strain>
    </source>
</reference>
<dbReference type="InterPro" id="IPR038056">
    <property type="entry name" value="YjbR-like_sf"/>
</dbReference>
<dbReference type="EMBL" id="JAAEAA010000001">
    <property type="protein sequence ID" value="NDK54505.1"/>
    <property type="molecule type" value="Genomic_DNA"/>
</dbReference>
<dbReference type="InterPro" id="IPR007351">
    <property type="entry name" value="YjbR"/>
</dbReference>
<dbReference type="SUPFAM" id="SSF142906">
    <property type="entry name" value="YjbR-like"/>
    <property type="match status" value="1"/>
</dbReference>
<gene>
    <name evidence="1" type="ORF">GWO68_01115</name>
</gene>
<evidence type="ECO:0008006" key="3">
    <source>
        <dbReference type="Google" id="ProtNLM"/>
    </source>
</evidence>
<sequence>MNIEALRELCLGLPGVTEDIKWGADLCFLVGEKMFCVTSIDPPHSVSFKVTDEEFDEMVTRPTIVPAPYMARNKWVNVQEWSGLTDVEWETYVKLSYSLVKAKLPKKIQKEIDAIV</sequence>
<keyword evidence="2" id="KW-1185">Reference proteome</keyword>
<protein>
    <recommendedName>
        <fullName evidence="3">MmcQ/YjbR family DNA-binding protein</fullName>
    </recommendedName>
</protein>
<accession>A0A6B2GUK5</accession>
<dbReference type="InterPro" id="IPR058532">
    <property type="entry name" value="YjbR/MT2646/Rv2570-like"/>
</dbReference>
<proteinExistence type="predicted"/>
<dbReference type="Pfam" id="PF04237">
    <property type="entry name" value="YjbR"/>
    <property type="match status" value="1"/>
</dbReference>
<dbReference type="RefSeq" id="WP_162344551.1">
    <property type="nucleotide sequence ID" value="NZ_JAAEAA010000001.1"/>
</dbReference>
<dbReference type="Gene3D" id="3.90.1150.30">
    <property type="match status" value="1"/>
</dbReference>